<gene>
    <name evidence="1" type="ORF">LCGC14_2569240</name>
</gene>
<dbReference type="EMBL" id="LAZR01042614">
    <property type="protein sequence ID" value="KKL09101.1"/>
    <property type="molecule type" value="Genomic_DNA"/>
</dbReference>
<proteinExistence type="predicted"/>
<comment type="caution">
    <text evidence="1">The sequence shown here is derived from an EMBL/GenBank/DDBJ whole genome shotgun (WGS) entry which is preliminary data.</text>
</comment>
<accession>A0A0F9CTS1</accession>
<reference evidence="1" key="1">
    <citation type="journal article" date="2015" name="Nature">
        <title>Complex archaea that bridge the gap between prokaryotes and eukaryotes.</title>
        <authorList>
            <person name="Spang A."/>
            <person name="Saw J.H."/>
            <person name="Jorgensen S.L."/>
            <person name="Zaremba-Niedzwiedzka K."/>
            <person name="Martijn J."/>
            <person name="Lind A.E."/>
            <person name="van Eijk R."/>
            <person name="Schleper C."/>
            <person name="Guy L."/>
            <person name="Ettema T.J."/>
        </authorList>
    </citation>
    <scope>NUCLEOTIDE SEQUENCE</scope>
</reference>
<name>A0A0F9CTS1_9ZZZZ</name>
<protein>
    <submittedName>
        <fullName evidence="1">Uncharacterized protein</fullName>
    </submittedName>
</protein>
<sequence length="106" mass="12143">MRGADGVFDYLLPFAYEREEERDAERFYTGSDDRPDPSEYEDRLYLSKRLDCGHLVEASEDSGGMDELDRVTVGDVERLLAFKVGSHNCERFEAAERIRGEGRPFG</sequence>
<evidence type="ECO:0000313" key="1">
    <source>
        <dbReference type="EMBL" id="KKL09101.1"/>
    </source>
</evidence>
<organism evidence="1">
    <name type="scientific">marine sediment metagenome</name>
    <dbReference type="NCBI Taxonomy" id="412755"/>
    <lineage>
        <taxon>unclassified sequences</taxon>
        <taxon>metagenomes</taxon>
        <taxon>ecological metagenomes</taxon>
    </lineage>
</organism>
<dbReference type="AlphaFoldDB" id="A0A0F9CTS1"/>